<feature type="domain" description="3-keto-alpha-glucoside-1,2-lyase/3-keto-2-hydroxy-glucal hydratase" evidence="1">
    <location>
        <begin position="50"/>
        <end position="260"/>
    </location>
</feature>
<protein>
    <submittedName>
        <fullName evidence="2">DUF1080 domain-containing protein</fullName>
    </submittedName>
</protein>
<accession>A0ABT7PMJ9</accession>
<comment type="caution">
    <text evidence="2">The sequence shown here is derived from an EMBL/GenBank/DDBJ whole genome shotgun (WGS) entry which is preliminary data.</text>
</comment>
<dbReference type="InterPro" id="IPR010496">
    <property type="entry name" value="AL/BT2_dom"/>
</dbReference>
<organism evidence="2 3">
    <name type="scientific">Roseiconus lacunae</name>
    <dbReference type="NCBI Taxonomy" id="2605694"/>
    <lineage>
        <taxon>Bacteria</taxon>
        <taxon>Pseudomonadati</taxon>
        <taxon>Planctomycetota</taxon>
        <taxon>Planctomycetia</taxon>
        <taxon>Pirellulales</taxon>
        <taxon>Pirellulaceae</taxon>
        <taxon>Roseiconus</taxon>
    </lineage>
</organism>
<evidence type="ECO:0000313" key="3">
    <source>
        <dbReference type="Proteomes" id="UP001239462"/>
    </source>
</evidence>
<evidence type="ECO:0000313" key="2">
    <source>
        <dbReference type="EMBL" id="MDM4017720.1"/>
    </source>
</evidence>
<gene>
    <name evidence="2" type="ORF">QTN89_19890</name>
</gene>
<proteinExistence type="predicted"/>
<name>A0ABT7PMJ9_9BACT</name>
<reference evidence="2 3" key="1">
    <citation type="submission" date="2023-06" db="EMBL/GenBank/DDBJ databases">
        <title>Roseiconus lacunae JC819 isolated from Gulf of Mannar region, Tamil Nadu.</title>
        <authorList>
            <person name="Pk S."/>
            <person name="Ch S."/>
            <person name="Ch V.R."/>
        </authorList>
    </citation>
    <scope>NUCLEOTIDE SEQUENCE [LARGE SCALE GENOMIC DNA]</scope>
    <source>
        <strain evidence="2 3">JC819</strain>
    </source>
</reference>
<keyword evidence="3" id="KW-1185">Reference proteome</keyword>
<evidence type="ECO:0000259" key="1">
    <source>
        <dbReference type="Pfam" id="PF06439"/>
    </source>
</evidence>
<dbReference type="RefSeq" id="WP_289165241.1">
    <property type="nucleotide sequence ID" value="NZ_JASZZN010000016.1"/>
</dbReference>
<dbReference type="Gene3D" id="2.60.120.560">
    <property type="entry name" value="Exo-inulinase, domain 1"/>
    <property type="match status" value="1"/>
</dbReference>
<dbReference type="Proteomes" id="UP001239462">
    <property type="component" value="Unassembled WGS sequence"/>
</dbReference>
<dbReference type="EMBL" id="JASZZN010000016">
    <property type="protein sequence ID" value="MDM4017720.1"/>
    <property type="molecule type" value="Genomic_DNA"/>
</dbReference>
<sequence length="262" mass="29274">MAVPLSPPSPPESNVLDTFALACVRSAYRSILFASFIVAAVSVNADEPVFTPLFDGDTLEGWEGDDRFWRAEDGVLIGQTTADVRTEKNTFLAYTKKDFGDFELRFSYRVTGGNSGVQYRSELINKWVVKGLQADFEDQMHQGKDKFSGMFFEENGRMFMGQRGDVVIVRSNPTNPKKPRIEKIATVGSGDELETHIKRDGWNDYVVIAKGNVFIHIINGHVMSVGIDEDELNAKASGIIAWQLHAGPPLKIEMKNVRIREL</sequence>
<dbReference type="Pfam" id="PF06439">
    <property type="entry name" value="3keto-disac_hyd"/>
    <property type="match status" value="1"/>
</dbReference>